<dbReference type="InterPro" id="IPR036599">
    <property type="entry name" value="DNA_ligase_N_sf"/>
</dbReference>
<dbReference type="Gene3D" id="3.30.470.30">
    <property type="entry name" value="DNA ligase/mRNA capping enzyme"/>
    <property type="match status" value="1"/>
</dbReference>
<dbReference type="GO" id="GO:0046872">
    <property type="term" value="F:metal ion binding"/>
    <property type="evidence" value="ECO:0007669"/>
    <property type="project" value="UniProtKB-KW"/>
</dbReference>
<keyword evidence="6" id="KW-0677">Repeat</keyword>
<dbReference type="EMBL" id="ONZQ02000007">
    <property type="protein sequence ID" value="SPO02926.1"/>
    <property type="molecule type" value="Genomic_DNA"/>
</dbReference>
<organism evidence="21 22">
    <name type="scientific">Cephalotrichum gorgonifer</name>
    <dbReference type="NCBI Taxonomy" id="2041049"/>
    <lineage>
        <taxon>Eukaryota</taxon>
        <taxon>Fungi</taxon>
        <taxon>Dikarya</taxon>
        <taxon>Ascomycota</taxon>
        <taxon>Pezizomycotina</taxon>
        <taxon>Sordariomycetes</taxon>
        <taxon>Hypocreomycetidae</taxon>
        <taxon>Microascales</taxon>
        <taxon>Microascaceae</taxon>
        <taxon>Cephalotrichum</taxon>
    </lineage>
</organism>
<dbReference type="FunFam" id="2.40.50.140:FF:000234">
    <property type="entry name" value="DNA ligase"/>
    <property type="match status" value="1"/>
</dbReference>
<dbReference type="PROSITE" id="PS50160">
    <property type="entry name" value="DNA_LIGASE_A3"/>
    <property type="match status" value="1"/>
</dbReference>
<keyword evidence="11 16" id="KW-0233">DNA recombination</keyword>
<feature type="domain" description="ATP-dependent DNA ligase family profile" evidence="19">
    <location>
        <begin position="426"/>
        <end position="560"/>
    </location>
</feature>
<evidence type="ECO:0000256" key="8">
    <source>
        <dbReference type="ARBA" id="ARBA00022763"/>
    </source>
</evidence>
<comment type="caution">
    <text evidence="21">The sequence shown here is derived from an EMBL/GenBank/DDBJ whole genome shotgun (WGS) entry which is preliminary data.</text>
</comment>
<dbReference type="InterPro" id="IPR012309">
    <property type="entry name" value="DNA_ligase_ATP-dep_C"/>
</dbReference>
<dbReference type="InterPro" id="IPR000977">
    <property type="entry name" value="DNA_ligase_ATP-dep"/>
</dbReference>
<dbReference type="InterPro" id="IPR044125">
    <property type="entry name" value="Adenylation_DNA_ligase_IV"/>
</dbReference>
<dbReference type="GO" id="GO:0005524">
    <property type="term" value="F:ATP binding"/>
    <property type="evidence" value="ECO:0007669"/>
    <property type="project" value="UniProtKB-KW"/>
</dbReference>
<dbReference type="GO" id="GO:0032807">
    <property type="term" value="C:DNA ligase IV complex"/>
    <property type="evidence" value="ECO:0007669"/>
    <property type="project" value="TreeGrafter"/>
</dbReference>
<keyword evidence="8 16" id="KW-0227">DNA damage</keyword>
<dbReference type="NCBIfam" id="TIGR00574">
    <property type="entry name" value="dnl1"/>
    <property type="match status" value="1"/>
</dbReference>
<feature type="region of interest" description="Disordered" evidence="18">
    <location>
        <begin position="1"/>
        <end position="25"/>
    </location>
</feature>
<dbReference type="AlphaFoldDB" id="A0AAE8SVM6"/>
<evidence type="ECO:0000256" key="16">
    <source>
        <dbReference type="RuleBase" id="RU000617"/>
    </source>
</evidence>
<dbReference type="SUPFAM" id="SSF117018">
    <property type="entry name" value="ATP-dependent DNA ligase DNA-binding domain"/>
    <property type="match status" value="1"/>
</dbReference>
<sequence length="999" mass="112308">MSQRIKRPSSPDPEAQDEDERMYGEAASEELAQEFADRPRNFHKTLLFSELFKTLFNPLLELRKNPSGPVQGRAKTRSGGGGLLSVQEQKRHIIDKFVTRWRAEVGDDFYPAMRLILPDKDRDRAVYGLKESNIGKLLVKLLKVDKNSEDGYNLLHWKLPGQSMAARMAGDFPGRCYDIISKRPMRTEVGDLTVADVNELLDKLAASSSETENLAVFQMFYLRMNAEEMLWVIRIILKQMRIGASENTIFYRWHPDAEALFSVSSSLRQVCWNLRDPSVRIQQEDTGLKLGQPFQPQLAQFQVTTTLSKMVSRLGVTEDDPEYWIEVKLDGERMQLHMMDDPDKPGGKAFYFCSRKAKVYTDLYGSGYEEVSALTRFLKGAFSPKVRNLILDGEMVAWNMKEDKPDDFGSLKTAANKEKLGTAEDNVVKDLRPVFFVFDILLLNDAQLGQYTLRDRYRALEAVVPGVHRRLELHPHVVASSPDDIETQLRTVIAEGGEGLVLKNPRSMYRLNSRNDDWMKVKPEYMDEFGESLDCVIIGGYYGSGSRGGRLSSFLCGLRVGENEIATGASPEKCKSFFKVGGGFKAEDYAEIRHHTEGKWTKWDVRSPPTEYMSLAGGEKLERPDVWIRPRDSVVVSVKAASVTESRSFAAGVTLRFPRFRRLRLDRSWDSALSEDEFEALHRRARAEQESKDMKVEDRARRPAKRARRELVIAGVDSSSSSTAPRAGVVPAVTSKKTKKIFEGLEFCVLSDAARPLKMTKTQLEGVIKEGGGAISQRPEPGTGMVLVADKKLVSVASLIKKGGADIVRPRWLLDCVAQPGGGYLLPYEDGHLFHATEAARAAARDSTDRFGDSYARDVDVAELAGLLADMPKLESRTNPFDKGLFLQQLEEHGRPLENLRGYIFSRCVVYFHGGDAEGTESFKLGNYVEFGDGTVVGYLGSPDLTHVVVLGDDDREGVAGLRKEISSRTRIPRLVTRRWIEESWEESTLLDEEKYALP</sequence>
<evidence type="ECO:0000256" key="17">
    <source>
        <dbReference type="RuleBase" id="RU004196"/>
    </source>
</evidence>
<evidence type="ECO:0000256" key="14">
    <source>
        <dbReference type="ARBA" id="ARBA00034003"/>
    </source>
</evidence>
<keyword evidence="7 16" id="KW-0547">Nucleotide-binding</keyword>
<evidence type="ECO:0000256" key="7">
    <source>
        <dbReference type="ARBA" id="ARBA00022741"/>
    </source>
</evidence>
<dbReference type="EC" id="6.5.1.1" evidence="16"/>
<dbReference type="PROSITE" id="PS00697">
    <property type="entry name" value="DNA_LIGASE_A1"/>
    <property type="match status" value="1"/>
</dbReference>
<dbReference type="SUPFAM" id="SSF56091">
    <property type="entry name" value="DNA ligase/mRNA capping enzyme, catalytic domain"/>
    <property type="match status" value="1"/>
</dbReference>
<dbReference type="InterPro" id="IPR012310">
    <property type="entry name" value="DNA_ligase_ATP-dep_cent"/>
</dbReference>
<dbReference type="GO" id="GO:0006310">
    <property type="term" value="P:DNA recombination"/>
    <property type="evidence" value="ECO:0007669"/>
    <property type="project" value="UniProtKB-KW"/>
</dbReference>
<evidence type="ECO:0000259" key="19">
    <source>
        <dbReference type="PROSITE" id="PS50160"/>
    </source>
</evidence>
<dbReference type="GO" id="GO:0006303">
    <property type="term" value="P:double-strand break repair via nonhomologous end joining"/>
    <property type="evidence" value="ECO:0007669"/>
    <property type="project" value="TreeGrafter"/>
</dbReference>
<evidence type="ECO:0000256" key="11">
    <source>
        <dbReference type="ARBA" id="ARBA00023172"/>
    </source>
</evidence>
<evidence type="ECO:0000256" key="13">
    <source>
        <dbReference type="ARBA" id="ARBA00023242"/>
    </source>
</evidence>
<accession>A0AAE8SVM6</accession>
<dbReference type="FunFam" id="1.10.3260.10:FF:000008">
    <property type="entry name" value="DNA ligase 4"/>
    <property type="match status" value="1"/>
</dbReference>
<dbReference type="Pfam" id="PF16589">
    <property type="entry name" value="BRCT_2"/>
    <property type="match status" value="1"/>
</dbReference>
<dbReference type="SUPFAM" id="SSF52113">
    <property type="entry name" value="BRCT domain"/>
    <property type="match status" value="2"/>
</dbReference>
<evidence type="ECO:0000256" key="4">
    <source>
        <dbReference type="ARBA" id="ARBA00022598"/>
    </source>
</evidence>
<evidence type="ECO:0000313" key="22">
    <source>
        <dbReference type="Proteomes" id="UP001187682"/>
    </source>
</evidence>
<dbReference type="SMART" id="SM00292">
    <property type="entry name" value="BRCT"/>
    <property type="match status" value="2"/>
</dbReference>
<evidence type="ECO:0000256" key="10">
    <source>
        <dbReference type="ARBA" id="ARBA00022842"/>
    </source>
</evidence>
<dbReference type="SUPFAM" id="SSF50249">
    <property type="entry name" value="Nucleic acid-binding proteins"/>
    <property type="match status" value="1"/>
</dbReference>
<dbReference type="InterPro" id="IPR036420">
    <property type="entry name" value="BRCT_dom_sf"/>
</dbReference>
<dbReference type="GO" id="GO:0006297">
    <property type="term" value="P:nucleotide-excision repair, DNA gap filling"/>
    <property type="evidence" value="ECO:0007669"/>
    <property type="project" value="TreeGrafter"/>
</dbReference>
<dbReference type="InterPro" id="IPR001357">
    <property type="entry name" value="BRCT_dom"/>
</dbReference>
<evidence type="ECO:0000256" key="1">
    <source>
        <dbReference type="ARBA" id="ARBA00001946"/>
    </source>
</evidence>
<dbReference type="Gene3D" id="1.10.3260.10">
    <property type="entry name" value="DNA ligase, ATP-dependent, N-terminal domain"/>
    <property type="match status" value="1"/>
</dbReference>
<dbReference type="InterPro" id="IPR012308">
    <property type="entry name" value="DNA_ligase_ATP-dep_N"/>
</dbReference>
<evidence type="ECO:0000256" key="15">
    <source>
        <dbReference type="ARBA" id="ARBA00043870"/>
    </source>
</evidence>
<proteinExistence type="inferred from homology"/>
<dbReference type="InterPro" id="IPR029710">
    <property type="entry name" value="LIG4"/>
</dbReference>
<keyword evidence="22" id="KW-1185">Reference proteome</keyword>
<reference evidence="21" key="1">
    <citation type="submission" date="2018-03" db="EMBL/GenBank/DDBJ databases">
        <authorList>
            <person name="Guldener U."/>
        </authorList>
    </citation>
    <scope>NUCLEOTIDE SEQUENCE</scope>
</reference>
<dbReference type="InterPro" id="IPR016059">
    <property type="entry name" value="DNA_ligase_ATP-dep_CS"/>
</dbReference>
<comment type="catalytic activity">
    <reaction evidence="14 16">
        <text>ATP + (deoxyribonucleotide)n-3'-hydroxyl + 5'-phospho-(deoxyribonucleotide)m = (deoxyribonucleotide)n+m + AMP + diphosphate.</text>
        <dbReference type="EC" id="6.5.1.1"/>
    </reaction>
</comment>
<protein>
    <recommendedName>
        <fullName evidence="16">DNA ligase</fullName>
        <ecNumber evidence="16">6.5.1.1</ecNumber>
    </recommendedName>
</protein>
<comment type="similarity">
    <text evidence="3 17">Belongs to the ATP-dependent DNA ligase family.</text>
</comment>
<keyword evidence="10" id="KW-0460">Magnesium</keyword>
<dbReference type="PANTHER" id="PTHR45997:SF1">
    <property type="entry name" value="DNA LIGASE 4"/>
    <property type="match status" value="1"/>
</dbReference>
<dbReference type="Pfam" id="PF04679">
    <property type="entry name" value="DNA_ligase_A_C"/>
    <property type="match status" value="1"/>
</dbReference>
<comment type="subcellular location">
    <subcellularLocation>
        <location evidence="2">Nucleus</location>
    </subcellularLocation>
</comment>
<evidence type="ECO:0000256" key="12">
    <source>
        <dbReference type="ARBA" id="ARBA00023204"/>
    </source>
</evidence>
<name>A0AAE8SVM6_9PEZI</name>
<feature type="domain" description="BRCT" evidence="20">
    <location>
        <begin position="900"/>
        <end position="998"/>
    </location>
</feature>
<dbReference type="Gene3D" id="3.40.50.10190">
    <property type="entry name" value="BRCT domain"/>
    <property type="match status" value="2"/>
</dbReference>
<dbReference type="Proteomes" id="UP001187682">
    <property type="component" value="Unassembled WGS sequence"/>
</dbReference>
<evidence type="ECO:0000256" key="3">
    <source>
        <dbReference type="ARBA" id="ARBA00007572"/>
    </source>
</evidence>
<comment type="cofactor">
    <cofactor evidence="1">
        <name>Mg(2+)</name>
        <dbReference type="ChEBI" id="CHEBI:18420"/>
    </cofactor>
</comment>
<dbReference type="CDD" id="cd17722">
    <property type="entry name" value="BRCT_DNA_ligase_IV_rpt1"/>
    <property type="match status" value="1"/>
</dbReference>
<gene>
    <name evidence="21" type="ORF">DNG_05604</name>
</gene>
<evidence type="ECO:0000256" key="5">
    <source>
        <dbReference type="ARBA" id="ARBA00022723"/>
    </source>
</evidence>
<dbReference type="CDD" id="cd07903">
    <property type="entry name" value="Adenylation_DNA_ligase_IV"/>
    <property type="match status" value="1"/>
</dbReference>
<evidence type="ECO:0000259" key="20">
    <source>
        <dbReference type="PROSITE" id="PS50172"/>
    </source>
</evidence>
<dbReference type="GO" id="GO:0003677">
    <property type="term" value="F:DNA binding"/>
    <property type="evidence" value="ECO:0007669"/>
    <property type="project" value="InterPro"/>
</dbReference>
<dbReference type="Gene3D" id="2.40.50.140">
    <property type="entry name" value="Nucleic acid-binding proteins"/>
    <property type="match status" value="1"/>
</dbReference>
<keyword evidence="13" id="KW-0539">Nucleus</keyword>
<keyword evidence="12 16" id="KW-0234">DNA repair</keyword>
<evidence type="ECO:0000256" key="6">
    <source>
        <dbReference type="ARBA" id="ARBA00022737"/>
    </source>
</evidence>
<dbReference type="Pfam" id="PF04675">
    <property type="entry name" value="DNA_ligase_A_N"/>
    <property type="match status" value="1"/>
</dbReference>
<dbReference type="GO" id="GO:0003910">
    <property type="term" value="F:DNA ligase (ATP) activity"/>
    <property type="evidence" value="ECO:0007669"/>
    <property type="project" value="UniProtKB-EC"/>
</dbReference>
<feature type="domain" description="BRCT" evidence="20">
    <location>
        <begin position="737"/>
        <end position="817"/>
    </location>
</feature>
<dbReference type="InterPro" id="IPR012340">
    <property type="entry name" value="NA-bd_OB-fold"/>
</dbReference>
<comment type="function">
    <text evidence="15">DNA ligase involved in DNA non-homologous end joining (NHEJ); required for double-strand break (DSB) repair.</text>
</comment>
<dbReference type="PROSITE" id="PS50172">
    <property type="entry name" value="BRCT"/>
    <property type="match status" value="2"/>
</dbReference>
<keyword evidence="9 16" id="KW-0067">ATP-binding</keyword>
<keyword evidence="5" id="KW-0479">Metal-binding</keyword>
<keyword evidence="4 16" id="KW-0436">Ligase</keyword>
<dbReference type="Pfam" id="PF01068">
    <property type="entry name" value="DNA_ligase_A_M"/>
    <property type="match status" value="1"/>
</dbReference>
<evidence type="ECO:0000256" key="2">
    <source>
        <dbReference type="ARBA" id="ARBA00004123"/>
    </source>
</evidence>
<dbReference type="PANTHER" id="PTHR45997">
    <property type="entry name" value="DNA LIGASE 4"/>
    <property type="match status" value="1"/>
</dbReference>
<dbReference type="GO" id="GO:0071897">
    <property type="term" value="P:DNA biosynthetic process"/>
    <property type="evidence" value="ECO:0007669"/>
    <property type="project" value="InterPro"/>
</dbReference>
<evidence type="ECO:0000313" key="21">
    <source>
        <dbReference type="EMBL" id="SPO02926.1"/>
    </source>
</evidence>
<evidence type="ECO:0000256" key="18">
    <source>
        <dbReference type="SAM" id="MobiDB-lite"/>
    </source>
</evidence>
<evidence type="ECO:0000256" key="9">
    <source>
        <dbReference type="ARBA" id="ARBA00022840"/>
    </source>
</evidence>